<sequence>MKRLSALVLSIALAASSAAAGKHGSTSGGFGCFGPTLAFVDFSGLNSALAAHGSGQLSTMHWTFGGAGYAFVNRIVLGGAGWGGSQNLSLRSDSLLCRVSFSGGQFDVGYSLLDLKHLLVAPTLGIGAAGYDIELQPVESNVPNFDSLLVNPGRTSTVSTTSFSLVPQLVITIPVSFVGLQVKGGYCFAPGSHEWKLADGARLAKGPELAKGTPFVSLSVVFGGLGRERKTRIKAKAEGQSKPEQETEPEDND</sequence>
<feature type="region of interest" description="Disordered" evidence="1">
    <location>
        <begin position="232"/>
        <end position="253"/>
    </location>
</feature>
<evidence type="ECO:0000313" key="3">
    <source>
        <dbReference type="EMBL" id="HGK28946.1"/>
    </source>
</evidence>
<reference evidence="3" key="1">
    <citation type="journal article" date="2020" name="mSystems">
        <title>Genome- and Community-Level Interaction Insights into Carbon Utilization and Element Cycling Functions of Hydrothermarchaeota in Hydrothermal Sediment.</title>
        <authorList>
            <person name="Zhou Z."/>
            <person name="Liu Y."/>
            <person name="Xu W."/>
            <person name="Pan J."/>
            <person name="Luo Z.H."/>
            <person name="Li M."/>
        </authorList>
    </citation>
    <scope>NUCLEOTIDE SEQUENCE [LARGE SCALE GENOMIC DNA]</scope>
    <source>
        <strain evidence="3">SpSt-488</strain>
    </source>
</reference>
<comment type="caution">
    <text evidence="3">The sequence shown here is derived from an EMBL/GenBank/DDBJ whole genome shotgun (WGS) entry which is preliminary data.</text>
</comment>
<dbReference type="AlphaFoldDB" id="A0A7C4CC00"/>
<gene>
    <name evidence="3" type="ORF">ENS41_08405</name>
</gene>
<feature type="compositionally biased region" description="Basic and acidic residues" evidence="1">
    <location>
        <begin position="235"/>
        <end position="245"/>
    </location>
</feature>
<name>A0A7C4CC00_UNCW3</name>
<evidence type="ECO:0000256" key="1">
    <source>
        <dbReference type="SAM" id="MobiDB-lite"/>
    </source>
</evidence>
<dbReference type="EMBL" id="DSUT01000180">
    <property type="protein sequence ID" value="HGK28946.1"/>
    <property type="molecule type" value="Genomic_DNA"/>
</dbReference>
<feature type="signal peptide" evidence="2">
    <location>
        <begin position="1"/>
        <end position="19"/>
    </location>
</feature>
<accession>A0A7C4CC00</accession>
<protein>
    <recommendedName>
        <fullName evidence="4">Outer membrane protein beta-barrel domain-containing protein</fullName>
    </recommendedName>
</protein>
<proteinExistence type="predicted"/>
<organism evidence="3">
    <name type="scientific">candidate division WOR-3 bacterium</name>
    <dbReference type="NCBI Taxonomy" id="2052148"/>
    <lineage>
        <taxon>Bacteria</taxon>
        <taxon>Bacteria division WOR-3</taxon>
    </lineage>
</organism>
<evidence type="ECO:0000256" key="2">
    <source>
        <dbReference type="SAM" id="SignalP"/>
    </source>
</evidence>
<feature type="chain" id="PRO_5028437361" description="Outer membrane protein beta-barrel domain-containing protein" evidence="2">
    <location>
        <begin position="20"/>
        <end position="253"/>
    </location>
</feature>
<keyword evidence="2" id="KW-0732">Signal</keyword>
<evidence type="ECO:0008006" key="4">
    <source>
        <dbReference type="Google" id="ProtNLM"/>
    </source>
</evidence>